<evidence type="ECO:0000313" key="1">
    <source>
        <dbReference type="EMBL" id="KAI3367063.1"/>
    </source>
</evidence>
<dbReference type="EMBL" id="CM041540">
    <property type="protein sequence ID" value="KAI3367063.1"/>
    <property type="molecule type" value="Genomic_DNA"/>
</dbReference>
<organism evidence="1 2">
    <name type="scientific">Scortum barcoo</name>
    <name type="common">barcoo grunter</name>
    <dbReference type="NCBI Taxonomy" id="214431"/>
    <lineage>
        <taxon>Eukaryota</taxon>
        <taxon>Metazoa</taxon>
        <taxon>Chordata</taxon>
        <taxon>Craniata</taxon>
        <taxon>Vertebrata</taxon>
        <taxon>Euteleostomi</taxon>
        <taxon>Actinopterygii</taxon>
        <taxon>Neopterygii</taxon>
        <taxon>Teleostei</taxon>
        <taxon>Neoteleostei</taxon>
        <taxon>Acanthomorphata</taxon>
        <taxon>Eupercaria</taxon>
        <taxon>Centrarchiformes</taxon>
        <taxon>Terapontoidei</taxon>
        <taxon>Terapontidae</taxon>
        <taxon>Scortum</taxon>
    </lineage>
</organism>
<gene>
    <name evidence="1" type="ORF">L3Q82_009264</name>
</gene>
<feature type="non-terminal residue" evidence="1">
    <location>
        <position position="229"/>
    </location>
</feature>
<comment type="caution">
    <text evidence="1">The sequence shown here is derived from an EMBL/GenBank/DDBJ whole genome shotgun (WGS) entry which is preliminary data.</text>
</comment>
<protein>
    <submittedName>
        <fullName evidence="1">Uncharacterized protein</fullName>
    </submittedName>
</protein>
<name>A0ACB8WHY5_9TELE</name>
<reference evidence="1" key="1">
    <citation type="submission" date="2022-04" db="EMBL/GenBank/DDBJ databases">
        <title>Jade perch genome.</title>
        <authorList>
            <person name="Chao B."/>
        </authorList>
    </citation>
    <scope>NUCLEOTIDE SEQUENCE</scope>
    <source>
        <strain evidence="1">CB-2022</strain>
    </source>
</reference>
<keyword evidence="2" id="KW-1185">Reference proteome</keyword>
<sequence>MLSCWLHQARTFSMYWSGLQPSVKLAGMRISTSKSEAMVLDRKRVACPLRVGGEVLPQVEEFKYLGVLFTSEGKIEREIDRRIGAASAVMRSVYRTVCGEEGAESKSEGSRIYRSIYVAPPSPMVMNFGDRVRSFGHSGEELGVEPLLFHIERSQLRWLGHLFWMPPGRLPREVFQACPTGRRPRGRPRTRWRDYVSRLAWERLGVPLEELEEVSGEDFAAPPGGGHEW</sequence>
<dbReference type="Proteomes" id="UP000831701">
    <property type="component" value="Chromosome 10"/>
</dbReference>
<evidence type="ECO:0000313" key="2">
    <source>
        <dbReference type="Proteomes" id="UP000831701"/>
    </source>
</evidence>
<proteinExistence type="predicted"/>
<accession>A0ACB8WHY5</accession>